<feature type="region of interest" description="Disordered" evidence="1">
    <location>
        <begin position="364"/>
        <end position="396"/>
    </location>
</feature>
<dbReference type="KEGG" id="hazt:108680903"/>
<sequence length="396" mass="43768">MPDAVDKVVYCVAFSLSLWWLLDESMYRSEHTNSSGRVPGYVLCAGHLVLVVASFVMLYGLYKRMARVVLCWVLLMVLVFFPEMGLVLFVNLYHRTVATSSGMLDLALYTVRAALNVVCILCVHSLYTSWRRSRKTHQLHQLPHHQLSPPKDALEDESLYNGSYYSGLPPAYPASLYSQPPYSGYNNGYDIDGYDTRSLGGYGSNGYAANGYDGRFDNGYLNNGYAASKELVPSKGNGLRMEPRALSRCSSHLSLRYDPVYGSQRLPAQFNAALYASATSLTNVAGHTGSYYLRGGCLQHQRQLVSAGGLHTAAYLQQMVQYLPQDYATQSLDRRGLRREEDCDTLSLRGVGVRGPRQGFILAPRGRGSLAPRGRGSQMSLGGNSDELGQYKDVAL</sequence>
<accession>A0A8B7PH41</accession>
<feature type="transmembrane region" description="Helical" evidence="2">
    <location>
        <begin position="69"/>
        <end position="94"/>
    </location>
</feature>
<organism evidence="3 4">
    <name type="scientific">Hyalella azteca</name>
    <name type="common">Amphipod</name>
    <dbReference type="NCBI Taxonomy" id="294128"/>
    <lineage>
        <taxon>Eukaryota</taxon>
        <taxon>Metazoa</taxon>
        <taxon>Ecdysozoa</taxon>
        <taxon>Arthropoda</taxon>
        <taxon>Crustacea</taxon>
        <taxon>Multicrustacea</taxon>
        <taxon>Malacostraca</taxon>
        <taxon>Eumalacostraca</taxon>
        <taxon>Peracarida</taxon>
        <taxon>Amphipoda</taxon>
        <taxon>Senticaudata</taxon>
        <taxon>Talitrida</taxon>
        <taxon>Talitroidea</taxon>
        <taxon>Hyalellidae</taxon>
        <taxon>Hyalella</taxon>
    </lineage>
</organism>
<dbReference type="PANTHER" id="PTHR36694">
    <property type="entry name" value="PASIFLORA 1, ISOFORM A-RELATED"/>
    <property type="match status" value="1"/>
</dbReference>
<name>A0A8B7PH41_HYAAZ</name>
<evidence type="ECO:0000313" key="3">
    <source>
        <dbReference type="Proteomes" id="UP000694843"/>
    </source>
</evidence>
<dbReference type="OrthoDB" id="6339047at2759"/>
<feature type="transmembrane region" description="Helical" evidence="2">
    <location>
        <begin position="38"/>
        <end position="62"/>
    </location>
</feature>
<dbReference type="Proteomes" id="UP000694843">
    <property type="component" value="Unplaced"/>
</dbReference>
<dbReference type="PANTHER" id="PTHR36694:SF11">
    <property type="entry name" value="LP21121P-RELATED"/>
    <property type="match status" value="1"/>
</dbReference>
<feature type="transmembrane region" description="Helical" evidence="2">
    <location>
        <begin position="106"/>
        <end position="127"/>
    </location>
</feature>
<keyword evidence="3" id="KW-1185">Reference proteome</keyword>
<dbReference type="AlphaFoldDB" id="A0A8B7PH41"/>
<keyword evidence="2" id="KW-0812">Transmembrane</keyword>
<evidence type="ECO:0000256" key="2">
    <source>
        <dbReference type="SAM" id="Phobius"/>
    </source>
</evidence>
<evidence type="ECO:0000256" key="1">
    <source>
        <dbReference type="SAM" id="MobiDB-lite"/>
    </source>
</evidence>
<dbReference type="RefSeq" id="XP_018025320.1">
    <property type="nucleotide sequence ID" value="XM_018169831.2"/>
</dbReference>
<dbReference type="CTD" id="37332"/>
<keyword evidence="2" id="KW-1133">Transmembrane helix</keyword>
<keyword evidence="2" id="KW-0472">Membrane</keyword>
<evidence type="ECO:0000313" key="4">
    <source>
        <dbReference type="RefSeq" id="XP_018025320.1"/>
    </source>
</evidence>
<reference evidence="4" key="1">
    <citation type="submission" date="2025-08" db="UniProtKB">
        <authorList>
            <consortium name="RefSeq"/>
        </authorList>
    </citation>
    <scope>IDENTIFICATION</scope>
    <source>
        <tissue evidence="4">Whole organism</tissue>
    </source>
</reference>
<dbReference type="GeneID" id="108680903"/>
<proteinExistence type="predicted"/>
<gene>
    <name evidence="4" type="primary">LOC108680903</name>
</gene>
<protein>
    <submittedName>
        <fullName evidence="4">Uncharacterized protein LOC108680903</fullName>
    </submittedName>
</protein>